<dbReference type="AlphaFoldDB" id="A0AA40FH27"/>
<proteinExistence type="predicted"/>
<dbReference type="Proteomes" id="UP001177670">
    <property type="component" value="Unassembled WGS sequence"/>
</dbReference>
<comment type="caution">
    <text evidence="1">The sequence shown here is derived from an EMBL/GenBank/DDBJ whole genome shotgun (WGS) entry which is preliminary data.</text>
</comment>
<keyword evidence="2" id="KW-1185">Reference proteome</keyword>
<feature type="non-terminal residue" evidence="1">
    <location>
        <position position="66"/>
    </location>
</feature>
<sequence length="66" mass="7729">MRHTDMFIRLVKLRPKLKAFGLCRKTPCKTARYEIKKIQWNSRAAMKIRFPEQAFPGLALPRGESP</sequence>
<evidence type="ECO:0000313" key="1">
    <source>
        <dbReference type="EMBL" id="KAK1118926.1"/>
    </source>
</evidence>
<organism evidence="1 2">
    <name type="scientific">Melipona bicolor</name>
    <dbReference type="NCBI Taxonomy" id="60889"/>
    <lineage>
        <taxon>Eukaryota</taxon>
        <taxon>Metazoa</taxon>
        <taxon>Ecdysozoa</taxon>
        <taxon>Arthropoda</taxon>
        <taxon>Hexapoda</taxon>
        <taxon>Insecta</taxon>
        <taxon>Pterygota</taxon>
        <taxon>Neoptera</taxon>
        <taxon>Endopterygota</taxon>
        <taxon>Hymenoptera</taxon>
        <taxon>Apocrita</taxon>
        <taxon>Aculeata</taxon>
        <taxon>Apoidea</taxon>
        <taxon>Anthophila</taxon>
        <taxon>Apidae</taxon>
        <taxon>Melipona</taxon>
    </lineage>
</organism>
<dbReference type="EMBL" id="JAHYIQ010000040">
    <property type="protein sequence ID" value="KAK1118926.1"/>
    <property type="molecule type" value="Genomic_DNA"/>
</dbReference>
<gene>
    <name evidence="1" type="ORF">K0M31_014695</name>
</gene>
<evidence type="ECO:0000313" key="2">
    <source>
        <dbReference type="Proteomes" id="UP001177670"/>
    </source>
</evidence>
<reference evidence="1" key="1">
    <citation type="submission" date="2021-10" db="EMBL/GenBank/DDBJ databases">
        <title>Melipona bicolor Genome sequencing and assembly.</title>
        <authorList>
            <person name="Araujo N.S."/>
            <person name="Arias M.C."/>
        </authorList>
    </citation>
    <scope>NUCLEOTIDE SEQUENCE</scope>
    <source>
        <strain evidence="1">USP_2M_L1-L4_2017</strain>
        <tissue evidence="1">Whole body</tissue>
    </source>
</reference>
<protein>
    <submittedName>
        <fullName evidence="1">Uncharacterized protein</fullName>
    </submittedName>
</protein>
<name>A0AA40FH27_9HYME</name>
<accession>A0AA40FH27</accession>